<organism evidence="1 2">
    <name type="scientific">Luteolibacter flavescens</name>
    <dbReference type="NCBI Taxonomy" id="1859460"/>
    <lineage>
        <taxon>Bacteria</taxon>
        <taxon>Pseudomonadati</taxon>
        <taxon>Verrucomicrobiota</taxon>
        <taxon>Verrucomicrobiia</taxon>
        <taxon>Verrucomicrobiales</taxon>
        <taxon>Verrucomicrobiaceae</taxon>
        <taxon>Luteolibacter</taxon>
    </lineage>
</organism>
<accession>A0ABT3FHN8</accession>
<proteinExistence type="predicted"/>
<keyword evidence="2" id="KW-1185">Reference proteome</keyword>
<evidence type="ECO:0000313" key="1">
    <source>
        <dbReference type="EMBL" id="MCW1883089.1"/>
    </source>
</evidence>
<name>A0ABT3FHN8_9BACT</name>
<dbReference type="Proteomes" id="UP001207930">
    <property type="component" value="Unassembled WGS sequence"/>
</dbReference>
<reference evidence="1 2" key="1">
    <citation type="submission" date="2022-10" db="EMBL/GenBank/DDBJ databases">
        <title>Luteolibacter flavescens strain MCCC 1K03193, whole genome shotgun sequencing project.</title>
        <authorList>
            <person name="Zhao G."/>
            <person name="Shen L."/>
        </authorList>
    </citation>
    <scope>NUCLEOTIDE SEQUENCE [LARGE SCALE GENOMIC DNA]</scope>
    <source>
        <strain evidence="1 2">MCCC 1K03193</strain>
    </source>
</reference>
<protein>
    <submittedName>
        <fullName evidence="1">Uncharacterized protein</fullName>
    </submittedName>
</protein>
<evidence type="ECO:0000313" key="2">
    <source>
        <dbReference type="Proteomes" id="UP001207930"/>
    </source>
</evidence>
<sequence>MGLLVDGLGPMGFESYRQRFLAEERIRTGRRMAAEIDTPRDKTVCMLVTEAEKQEIDE</sequence>
<dbReference type="EMBL" id="JAPDDS010000001">
    <property type="protein sequence ID" value="MCW1883089.1"/>
    <property type="molecule type" value="Genomic_DNA"/>
</dbReference>
<gene>
    <name evidence="1" type="ORF">OKA04_00005</name>
</gene>
<comment type="caution">
    <text evidence="1">The sequence shown here is derived from an EMBL/GenBank/DDBJ whole genome shotgun (WGS) entry which is preliminary data.</text>
</comment>